<dbReference type="InterPro" id="IPR036249">
    <property type="entry name" value="Thioredoxin-like_sf"/>
</dbReference>
<organism evidence="11 12">
    <name type="scientific">Conidiobolus coronatus (strain ATCC 28846 / CBS 209.66 / NRRL 28638)</name>
    <name type="common">Delacroixia coronata</name>
    <dbReference type="NCBI Taxonomy" id="796925"/>
    <lineage>
        <taxon>Eukaryota</taxon>
        <taxon>Fungi</taxon>
        <taxon>Fungi incertae sedis</taxon>
        <taxon>Zoopagomycota</taxon>
        <taxon>Entomophthoromycotina</taxon>
        <taxon>Entomophthoromycetes</taxon>
        <taxon>Entomophthorales</taxon>
        <taxon>Ancylistaceae</taxon>
        <taxon>Conidiobolus</taxon>
    </lineage>
</organism>
<dbReference type="SUPFAM" id="SSF52833">
    <property type="entry name" value="Thioredoxin-like"/>
    <property type="match status" value="1"/>
</dbReference>
<gene>
    <name evidence="11" type="ORF">CONCODRAFT_18399</name>
</gene>
<dbReference type="Proteomes" id="UP000070444">
    <property type="component" value="Unassembled WGS sequence"/>
</dbReference>
<keyword evidence="7" id="KW-0249">Electron transport</keyword>
<evidence type="ECO:0000256" key="6">
    <source>
        <dbReference type="ARBA" id="ARBA00022792"/>
    </source>
</evidence>
<keyword evidence="6" id="KW-0999">Mitochondrion inner membrane</keyword>
<evidence type="ECO:0000256" key="3">
    <source>
        <dbReference type="ARBA" id="ARBA00008939"/>
    </source>
</evidence>
<evidence type="ECO:0000256" key="7">
    <source>
        <dbReference type="ARBA" id="ARBA00022982"/>
    </source>
</evidence>
<feature type="domain" description="Ribosomal protein/NADH dehydrogenase" evidence="10">
    <location>
        <begin position="20"/>
        <end position="89"/>
    </location>
</feature>
<name>A0A137P2R3_CONC2</name>
<dbReference type="InterPro" id="IPR007741">
    <property type="entry name" value="Ribosomal_mL43/mS25/NADH_DH"/>
</dbReference>
<evidence type="ECO:0000313" key="11">
    <source>
        <dbReference type="EMBL" id="KXN69312.1"/>
    </source>
</evidence>
<dbReference type="Pfam" id="PF05047">
    <property type="entry name" value="L51_S25_CI-B8"/>
    <property type="match status" value="1"/>
</dbReference>
<dbReference type="STRING" id="796925.A0A137P2R3"/>
<comment type="function">
    <text evidence="1">Accessory subunit of the mitochondrial membrane respiratory chain NADH dehydrogenase (Complex I), that is believed not to be involved in catalysis. Complex I functions in the transfer of electrons from NADH to the respiratory chain. The immediate electron acceptor for the enzyme is believed to be ubiquinone.</text>
</comment>
<dbReference type="PANTHER" id="PTHR12878:SF0">
    <property type="entry name" value="NADH DEHYDROGENASE [UBIQUINONE] 1 ALPHA SUBCOMPLEX SUBUNIT 2"/>
    <property type="match status" value="1"/>
</dbReference>
<dbReference type="InterPro" id="IPR016464">
    <property type="entry name" value="NADH_Ub_cplx-1_asu_su-2"/>
</dbReference>
<keyword evidence="9" id="KW-0472">Membrane</keyword>
<keyword evidence="4" id="KW-0813">Transport</keyword>
<keyword evidence="8" id="KW-0496">Mitochondrion</keyword>
<dbReference type="Gene3D" id="3.40.30.10">
    <property type="entry name" value="Glutaredoxin"/>
    <property type="match status" value="1"/>
</dbReference>
<evidence type="ECO:0000256" key="1">
    <source>
        <dbReference type="ARBA" id="ARBA00003195"/>
    </source>
</evidence>
<sequence length="90" mass="10203">MSGLAKISRPLKELRIHFCQVSKGSQGLRNFVINNYKQIKQANPNLPILVREAEGVEARVFARYDKGQETKLILENIPEDQVPSKINSLL</sequence>
<comment type="similarity">
    <text evidence="3">Belongs to the complex I NDUFA2 subunit family.</text>
</comment>
<dbReference type="GO" id="GO:0005743">
    <property type="term" value="C:mitochondrial inner membrane"/>
    <property type="evidence" value="ECO:0007669"/>
    <property type="project" value="UniProtKB-SubCell"/>
</dbReference>
<keyword evidence="5" id="KW-0679">Respiratory chain</keyword>
<dbReference type="SMART" id="SM00916">
    <property type="entry name" value="L51_S25_CI-B8"/>
    <property type="match status" value="1"/>
</dbReference>
<dbReference type="PANTHER" id="PTHR12878">
    <property type="entry name" value="NADH-UBIQUINONE OXIDOREDUCTASE B8 SUBUNIT"/>
    <property type="match status" value="1"/>
</dbReference>
<evidence type="ECO:0000259" key="10">
    <source>
        <dbReference type="SMART" id="SM00916"/>
    </source>
</evidence>
<keyword evidence="12" id="KW-1185">Reference proteome</keyword>
<accession>A0A137P2R3</accession>
<evidence type="ECO:0000256" key="9">
    <source>
        <dbReference type="ARBA" id="ARBA00023136"/>
    </source>
</evidence>
<evidence type="ECO:0000256" key="2">
    <source>
        <dbReference type="ARBA" id="ARBA00004443"/>
    </source>
</evidence>
<comment type="subcellular location">
    <subcellularLocation>
        <location evidence="2">Mitochondrion inner membrane</location>
        <topology evidence="2">Peripheral membrane protein</topology>
        <orientation evidence="2">Matrix side</orientation>
    </subcellularLocation>
</comment>
<evidence type="ECO:0000256" key="8">
    <source>
        <dbReference type="ARBA" id="ARBA00023128"/>
    </source>
</evidence>
<reference evidence="11 12" key="1">
    <citation type="journal article" date="2015" name="Genome Biol. Evol.">
        <title>Phylogenomic analyses indicate that early fungi evolved digesting cell walls of algal ancestors of land plants.</title>
        <authorList>
            <person name="Chang Y."/>
            <person name="Wang S."/>
            <person name="Sekimoto S."/>
            <person name="Aerts A.L."/>
            <person name="Choi C."/>
            <person name="Clum A."/>
            <person name="LaButti K.M."/>
            <person name="Lindquist E.A."/>
            <person name="Yee Ngan C."/>
            <person name="Ohm R.A."/>
            <person name="Salamov A.A."/>
            <person name="Grigoriev I.V."/>
            <person name="Spatafora J.W."/>
            <person name="Berbee M.L."/>
        </authorList>
    </citation>
    <scope>NUCLEOTIDE SEQUENCE [LARGE SCALE GENOMIC DNA]</scope>
    <source>
        <strain evidence="11 12">NRRL 28638</strain>
    </source>
</reference>
<evidence type="ECO:0000256" key="4">
    <source>
        <dbReference type="ARBA" id="ARBA00022448"/>
    </source>
</evidence>
<dbReference type="OMA" id="FIEQQYV"/>
<evidence type="ECO:0000313" key="12">
    <source>
        <dbReference type="Proteomes" id="UP000070444"/>
    </source>
</evidence>
<dbReference type="OrthoDB" id="10250268at2759"/>
<dbReference type="PIRSF" id="PIRSF005822">
    <property type="entry name" value="NDUA2"/>
    <property type="match status" value="1"/>
</dbReference>
<dbReference type="AlphaFoldDB" id="A0A137P2R3"/>
<dbReference type="EMBL" id="KQ964539">
    <property type="protein sequence ID" value="KXN69312.1"/>
    <property type="molecule type" value="Genomic_DNA"/>
</dbReference>
<evidence type="ECO:0000256" key="5">
    <source>
        <dbReference type="ARBA" id="ARBA00022660"/>
    </source>
</evidence>
<proteinExistence type="inferred from homology"/>
<protein>
    <submittedName>
        <fullName evidence="11">NADH dehydrogenase, alpha subcomplex, subunit 2</fullName>
    </submittedName>
</protein>